<dbReference type="AlphaFoldDB" id="A0A3T0MXT8"/>
<reference evidence="3 4" key="1">
    <citation type="submission" date="2018-10" db="EMBL/GenBank/DDBJ databases">
        <title>Parasedimentitalea marina sp. nov., a psychrophilic bacterium isolated from deep seawater of the New Britain Trench.</title>
        <authorList>
            <person name="Cao J."/>
        </authorList>
    </citation>
    <scope>NUCLEOTIDE SEQUENCE [LARGE SCALE GENOMIC DNA]</scope>
    <source>
        <strain evidence="3 4">W43</strain>
    </source>
</reference>
<evidence type="ECO:0000313" key="4">
    <source>
        <dbReference type="Proteomes" id="UP000283063"/>
    </source>
</evidence>
<dbReference type="EMBL" id="CP033219">
    <property type="protein sequence ID" value="AZV76585.1"/>
    <property type="molecule type" value="Genomic_DNA"/>
</dbReference>
<dbReference type="InterPro" id="IPR036754">
    <property type="entry name" value="YbaK/aa-tRNA-synt-asso_dom_sf"/>
</dbReference>
<name>A0A3T0MXT8_9RHOB</name>
<dbReference type="InterPro" id="IPR007214">
    <property type="entry name" value="YbaK/aa-tRNA-synth-assoc-dom"/>
</dbReference>
<dbReference type="RefSeq" id="WP_127747025.1">
    <property type="nucleotide sequence ID" value="NZ_CP033219.1"/>
</dbReference>
<protein>
    <submittedName>
        <fullName evidence="3">Prolyl-tRNA synthetase associated domain-containing protein</fullName>
    </submittedName>
</protein>
<dbReference type="Pfam" id="PF04073">
    <property type="entry name" value="tRNA_edit"/>
    <property type="match status" value="1"/>
</dbReference>
<accession>A0A3T0MXT8</accession>
<dbReference type="OrthoDB" id="5145315at2"/>
<dbReference type="InterPro" id="IPR040285">
    <property type="entry name" value="ProX/PRXD1"/>
</dbReference>
<evidence type="ECO:0000259" key="2">
    <source>
        <dbReference type="Pfam" id="PF04073"/>
    </source>
</evidence>
<dbReference type="PANTHER" id="PTHR31423">
    <property type="entry name" value="YBAK DOMAIN-CONTAINING PROTEIN"/>
    <property type="match status" value="1"/>
</dbReference>
<dbReference type="KEGG" id="sedi:EBB79_00850"/>
<proteinExistence type="inferred from homology"/>
<keyword evidence="4" id="KW-1185">Reference proteome</keyword>
<keyword evidence="3" id="KW-0030">Aminoacyl-tRNA synthetase</keyword>
<dbReference type="Proteomes" id="UP000283063">
    <property type="component" value="Chromosome"/>
</dbReference>
<sequence length="175" mass="19332">MDNAPLDLDSMPVSSDALLAQLDDWGLGYILHEHPPLHSVGEAKEVEAAMVVPGENALRVKNLYLRDKKKRNYLVTLEQDRKIDLKELGAELGVGKLSFGSADRLMQHLGLFPGAVTPLSMITGVQNEVQFFMDSAAQQADVVYMHPLVNTRTVGMPRADLLAFFERIGCAVTWI</sequence>
<comment type="similarity">
    <text evidence="1">Belongs to the PRORSD1 family.</text>
</comment>
<evidence type="ECO:0000256" key="1">
    <source>
        <dbReference type="ARBA" id="ARBA00010201"/>
    </source>
</evidence>
<dbReference type="GO" id="GO:0002161">
    <property type="term" value="F:aminoacyl-tRNA deacylase activity"/>
    <property type="evidence" value="ECO:0007669"/>
    <property type="project" value="InterPro"/>
</dbReference>
<dbReference type="Gene3D" id="3.90.960.10">
    <property type="entry name" value="YbaK/aminoacyl-tRNA synthetase-associated domain"/>
    <property type="match status" value="1"/>
</dbReference>
<gene>
    <name evidence="3" type="ORF">EBB79_00850</name>
</gene>
<evidence type="ECO:0000313" key="3">
    <source>
        <dbReference type="EMBL" id="AZV76585.1"/>
    </source>
</evidence>
<dbReference type="GO" id="GO:0004812">
    <property type="term" value="F:aminoacyl-tRNA ligase activity"/>
    <property type="evidence" value="ECO:0007669"/>
    <property type="project" value="UniProtKB-KW"/>
</dbReference>
<dbReference type="SUPFAM" id="SSF55826">
    <property type="entry name" value="YbaK/ProRS associated domain"/>
    <property type="match status" value="1"/>
</dbReference>
<feature type="domain" description="YbaK/aminoacyl-tRNA synthetase-associated" evidence="2">
    <location>
        <begin position="42"/>
        <end position="163"/>
    </location>
</feature>
<dbReference type="PANTHER" id="PTHR31423:SF3">
    <property type="entry name" value="PROLYL-TRNA SYNTHETASE ASSOCIATED DOMAIN-CONTAINING PROTEIN 1-RELATED"/>
    <property type="match status" value="1"/>
</dbReference>
<dbReference type="CDD" id="cd04335">
    <property type="entry name" value="PrdX_deacylase"/>
    <property type="match status" value="1"/>
</dbReference>
<organism evidence="3 4">
    <name type="scientific">Parasedimentitalea marina</name>
    <dbReference type="NCBI Taxonomy" id="2483033"/>
    <lineage>
        <taxon>Bacteria</taxon>
        <taxon>Pseudomonadati</taxon>
        <taxon>Pseudomonadota</taxon>
        <taxon>Alphaproteobacteria</taxon>
        <taxon>Rhodobacterales</taxon>
        <taxon>Paracoccaceae</taxon>
        <taxon>Parasedimentitalea</taxon>
    </lineage>
</organism>
<keyword evidence="3" id="KW-0436">Ligase</keyword>